<keyword evidence="3" id="KW-1185">Reference proteome</keyword>
<proteinExistence type="predicted"/>
<dbReference type="AlphaFoldDB" id="A0A371CHT0"/>
<feature type="compositionally biased region" description="Basic and acidic residues" evidence="1">
    <location>
        <begin position="53"/>
        <end position="62"/>
    </location>
</feature>
<evidence type="ECO:0000256" key="1">
    <source>
        <dbReference type="SAM" id="MobiDB-lite"/>
    </source>
</evidence>
<evidence type="ECO:0000313" key="3">
    <source>
        <dbReference type="Proteomes" id="UP000256964"/>
    </source>
</evidence>
<name>A0A371CHT0_9APHY</name>
<evidence type="ECO:0000313" key="2">
    <source>
        <dbReference type="EMBL" id="RDX39839.1"/>
    </source>
</evidence>
<organism evidence="2 3">
    <name type="scientific">Lentinus brumalis</name>
    <dbReference type="NCBI Taxonomy" id="2498619"/>
    <lineage>
        <taxon>Eukaryota</taxon>
        <taxon>Fungi</taxon>
        <taxon>Dikarya</taxon>
        <taxon>Basidiomycota</taxon>
        <taxon>Agaricomycotina</taxon>
        <taxon>Agaricomycetes</taxon>
        <taxon>Polyporales</taxon>
        <taxon>Polyporaceae</taxon>
        <taxon>Lentinus</taxon>
    </lineage>
</organism>
<dbReference type="EMBL" id="KZ857635">
    <property type="protein sequence ID" value="RDX39839.1"/>
    <property type="molecule type" value="Genomic_DNA"/>
</dbReference>
<gene>
    <name evidence="2" type="ORF">OH76DRAFT_515472</name>
</gene>
<dbReference type="Proteomes" id="UP000256964">
    <property type="component" value="Unassembled WGS sequence"/>
</dbReference>
<reference evidence="2 3" key="1">
    <citation type="journal article" date="2018" name="Biotechnol. Biofuels">
        <title>Integrative visual omics of the white-rot fungus Polyporus brumalis exposes the biotechnological potential of its oxidative enzymes for delignifying raw plant biomass.</title>
        <authorList>
            <person name="Miyauchi S."/>
            <person name="Rancon A."/>
            <person name="Drula E."/>
            <person name="Hage H."/>
            <person name="Chaduli D."/>
            <person name="Favel A."/>
            <person name="Grisel S."/>
            <person name="Henrissat B."/>
            <person name="Herpoel-Gimbert I."/>
            <person name="Ruiz-Duenas F.J."/>
            <person name="Chevret D."/>
            <person name="Hainaut M."/>
            <person name="Lin J."/>
            <person name="Wang M."/>
            <person name="Pangilinan J."/>
            <person name="Lipzen A."/>
            <person name="Lesage-Meessen L."/>
            <person name="Navarro D."/>
            <person name="Riley R."/>
            <person name="Grigoriev I.V."/>
            <person name="Zhou S."/>
            <person name="Raouche S."/>
            <person name="Rosso M.N."/>
        </authorList>
    </citation>
    <scope>NUCLEOTIDE SEQUENCE [LARGE SCALE GENOMIC DNA]</scope>
    <source>
        <strain evidence="2 3">BRFM 1820</strain>
    </source>
</reference>
<feature type="region of interest" description="Disordered" evidence="1">
    <location>
        <begin position="34"/>
        <end position="62"/>
    </location>
</feature>
<protein>
    <submittedName>
        <fullName evidence="2">Uncharacterized protein</fullName>
    </submittedName>
</protein>
<accession>A0A371CHT0</accession>
<sequence length="62" mass="6331">MPSDRLSPAVRCGVASTGVHCACSSRQRIVTATTNHGHARSDASGAGSAVDTHQSKLAEAVR</sequence>